<sequence>MSASVQPGPVWWTRRRRSVFRIEYGEVAGERADDVVAAALKPISNLEIGERVLYGRMENIEEGTLID</sequence>
<keyword evidence="2" id="KW-1185">Reference proteome</keyword>
<organism evidence="1 2">
    <name type="scientific">Streptosporangium fragile</name>
    <dbReference type="NCBI Taxonomy" id="46186"/>
    <lineage>
        <taxon>Bacteria</taxon>
        <taxon>Bacillati</taxon>
        <taxon>Actinomycetota</taxon>
        <taxon>Actinomycetes</taxon>
        <taxon>Streptosporangiales</taxon>
        <taxon>Streptosporangiaceae</taxon>
        <taxon>Streptosporangium</taxon>
    </lineage>
</organism>
<dbReference type="EMBL" id="BAAAVI010000058">
    <property type="protein sequence ID" value="GAA2896812.1"/>
    <property type="molecule type" value="Genomic_DNA"/>
</dbReference>
<protein>
    <submittedName>
        <fullName evidence="1">Uncharacterized protein</fullName>
    </submittedName>
</protein>
<proteinExistence type="predicted"/>
<accession>A0ABP6IP66</accession>
<comment type="caution">
    <text evidence="1">The sequence shown here is derived from an EMBL/GenBank/DDBJ whole genome shotgun (WGS) entry which is preliminary data.</text>
</comment>
<evidence type="ECO:0000313" key="2">
    <source>
        <dbReference type="Proteomes" id="UP001500831"/>
    </source>
</evidence>
<name>A0ABP6IP66_9ACTN</name>
<dbReference type="RefSeq" id="WP_344978923.1">
    <property type="nucleotide sequence ID" value="NZ_BAAAVI010000058.1"/>
</dbReference>
<reference evidence="2" key="1">
    <citation type="journal article" date="2019" name="Int. J. Syst. Evol. Microbiol.">
        <title>The Global Catalogue of Microorganisms (GCM) 10K type strain sequencing project: providing services to taxonomists for standard genome sequencing and annotation.</title>
        <authorList>
            <consortium name="The Broad Institute Genomics Platform"/>
            <consortium name="The Broad Institute Genome Sequencing Center for Infectious Disease"/>
            <person name="Wu L."/>
            <person name="Ma J."/>
        </authorList>
    </citation>
    <scope>NUCLEOTIDE SEQUENCE [LARGE SCALE GENOMIC DNA]</scope>
    <source>
        <strain evidence="2">JCM 6242</strain>
    </source>
</reference>
<gene>
    <name evidence="1" type="ORF">GCM10010517_61820</name>
</gene>
<dbReference type="Proteomes" id="UP001500831">
    <property type="component" value="Unassembled WGS sequence"/>
</dbReference>
<evidence type="ECO:0000313" key="1">
    <source>
        <dbReference type="EMBL" id="GAA2896812.1"/>
    </source>
</evidence>